<name>A0ABT3B6U7_9CYAN</name>
<dbReference type="SUPFAM" id="SSF52777">
    <property type="entry name" value="CoA-dependent acyltransferases"/>
    <property type="match status" value="2"/>
</dbReference>
<dbReference type="RefSeq" id="WP_263748317.1">
    <property type="nucleotide sequence ID" value="NZ_JAOWRF010000353.1"/>
</dbReference>
<dbReference type="InterPro" id="IPR023213">
    <property type="entry name" value="CAT-like_dom_sf"/>
</dbReference>
<evidence type="ECO:0000313" key="2">
    <source>
        <dbReference type="EMBL" id="MCV3216660.1"/>
    </source>
</evidence>
<organism evidence="2 3">
    <name type="scientific">Plectonema radiosum NIES-515</name>
    <dbReference type="NCBI Taxonomy" id="2986073"/>
    <lineage>
        <taxon>Bacteria</taxon>
        <taxon>Bacillati</taxon>
        <taxon>Cyanobacteriota</taxon>
        <taxon>Cyanophyceae</taxon>
        <taxon>Oscillatoriophycideae</taxon>
        <taxon>Oscillatoriales</taxon>
        <taxon>Microcoleaceae</taxon>
        <taxon>Plectonema</taxon>
    </lineage>
</organism>
<accession>A0ABT3B6U7</accession>
<sequence>MNTENVEDIYELSPLQHGILFHCVYGSEVTLYFSQLGFTFKVRDSLNFSAFERAWQEVVARHTMLRTGFYWEDIDKPLQVVYRQVKLPINQYDLRGIEATEQQKLFDDFLVKDREQGFDFSQAPLMRVTLIHFDEHTYKFVWSSHMIIVDGWSSPLVIKEVIELYTSYSQGQNIDLGKGSVFRDYIAWLRRQNSSKAEIFWRRMLKGLKTSTPLNNLYVDNLYNPEERYDEPQIKISKATTAKLQSIARQHRLTINVIAQAVWVLLLSRYTCQTEIVYGCTVSGRPVDLKGSESMVGMLINTLPVRVKVDPEQYLLPWLQQFQEQLVEIRQYEYTSLVDIQRWSELTPGIPLFDSIFVFENQPVDDILQESPEREQNIELSLNLYKTNYSLNLVGYPGSQLRIGISYDFRSFDSGTINGILRHFEILLENIAKNPEVRLKNLSLLTEQAGDVSLMLEKTATFNFELTVCN</sequence>
<evidence type="ECO:0000259" key="1">
    <source>
        <dbReference type="Pfam" id="PF00668"/>
    </source>
</evidence>
<evidence type="ECO:0000313" key="3">
    <source>
        <dbReference type="Proteomes" id="UP001526143"/>
    </source>
</evidence>
<comment type="caution">
    <text evidence="2">The sequence shown here is derived from an EMBL/GenBank/DDBJ whole genome shotgun (WGS) entry which is preliminary data.</text>
</comment>
<keyword evidence="3" id="KW-1185">Reference proteome</keyword>
<reference evidence="2 3" key="1">
    <citation type="submission" date="2022-10" db="EMBL/GenBank/DDBJ databases">
        <title>Identification of biosynthetic pathway for the production of the potent trypsin inhibitor radiosumin.</title>
        <authorList>
            <person name="Fewer D.P."/>
            <person name="Delbaje E."/>
            <person name="Ouyang X."/>
            <person name="Agostino P.D."/>
            <person name="Wahlsten M."/>
            <person name="Jokela J."/>
            <person name="Permi P."/>
            <person name="Haapaniemi E."/>
            <person name="Koistinen H."/>
        </authorList>
    </citation>
    <scope>NUCLEOTIDE SEQUENCE [LARGE SCALE GENOMIC DNA]</scope>
    <source>
        <strain evidence="2 3">NIES-515</strain>
    </source>
</reference>
<proteinExistence type="predicted"/>
<dbReference type="PANTHER" id="PTHR45398:SF1">
    <property type="entry name" value="ENZYME, PUTATIVE (JCVI)-RELATED"/>
    <property type="match status" value="1"/>
</dbReference>
<dbReference type="EMBL" id="JAOWRF010000353">
    <property type="protein sequence ID" value="MCV3216660.1"/>
    <property type="molecule type" value="Genomic_DNA"/>
</dbReference>
<dbReference type="Pfam" id="PF00668">
    <property type="entry name" value="Condensation"/>
    <property type="match status" value="1"/>
</dbReference>
<dbReference type="Proteomes" id="UP001526143">
    <property type="component" value="Unassembled WGS sequence"/>
</dbReference>
<dbReference type="PANTHER" id="PTHR45398">
    <property type="match status" value="1"/>
</dbReference>
<dbReference type="Gene3D" id="3.30.559.30">
    <property type="entry name" value="Nonribosomal peptide synthetase, condensation domain"/>
    <property type="match status" value="1"/>
</dbReference>
<feature type="domain" description="Condensation" evidence="1">
    <location>
        <begin position="6"/>
        <end position="448"/>
    </location>
</feature>
<gene>
    <name evidence="2" type="ORF">OGM63_24680</name>
</gene>
<dbReference type="Gene3D" id="3.30.559.10">
    <property type="entry name" value="Chloramphenicol acetyltransferase-like domain"/>
    <property type="match status" value="1"/>
</dbReference>
<protein>
    <submittedName>
        <fullName evidence="2">Condensation domain-containing protein</fullName>
    </submittedName>
</protein>
<dbReference type="InterPro" id="IPR001242">
    <property type="entry name" value="Condensation_dom"/>
</dbReference>
<dbReference type="CDD" id="cd19543">
    <property type="entry name" value="DCL_NRPS"/>
    <property type="match status" value="1"/>
</dbReference>